<keyword evidence="3" id="KW-0285">Flavoprotein</keyword>
<feature type="region of interest" description="Disordered" evidence="8">
    <location>
        <begin position="236"/>
        <end position="256"/>
    </location>
</feature>
<dbReference type="STRING" id="1300347.I601_0637"/>
<dbReference type="PRINTS" id="PR00411">
    <property type="entry name" value="PNDRDTASEI"/>
</dbReference>
<gene>
    <name evidence="10" type="primary">pamO_1</name>
    <name evidence="10" type="ORF">I601_0637</name>
</gene>
<comment type="similarity">
    <text evidence="2">Belongs to the FAD-binding monooxygenase family.</text>
</comment>
<evidence type="ECO:0000256" key="1">
    <source>
        <dbReference type="ARBA" id="ARBA00001974"/>
    </source>
</evidence>
<dbReference type="PATRIC" id="fig|1300347.3.peg.642"/>
<dbReference type="InterPro" id="IPR036188">
    <property type="entry name" value="FAD/NAD-bd_sf"/>
</dbReference>
<accession>A0A1A9GFI0</accession>
<protein>
    <submittedName>
        <fullName evidence="10">Phenylacetone monooxygenase</fullName>
        <ecNumber evidence="10">1.14.13.92</ecNumber>
    </submittedName>
</protein>
<keyword evidence="4" id="KW-0274">FAD</keyword>
<name>A0A1A9GFI0_9ACTN</name>
<dbReference type="PANTHER" id="PTHR43098:SF3">
    <property type="entry name" value="L-ORNITHINE N(5)-MONOOXYGENASE-RELATED"/>
    <property type="match status" value="1"/>
</dbReference>
<evidence type="ECO:0000256" key="5">
    <source>
        <dbReference type="ARBA" id="ARBA00022857"/>
    </source>
</evidence>
<dbReference type="EMBL" id="CP015079">
    <property type="protein sequence ID" value="ANH37089.1"/>
    <property type="molecule type" value="Genomic_DNA"/>
</dbReference>
<evidence type="ECO:0000256" key="4">
    <source>
        <dbReference type="ARBA" id="ARBA00022827"/>
    </source>
</evidence>
<dbReference type="InterPro" id="IPR023753">
    <property type="entry name" value="FAD/NAD-binding_dom"/>
</dbReference>
<evidence type="ECO:0000256" key="8">
    <source>
        <dbReference type="SAM" id="MobiDB-lite"/>
    </source>
</evidence>
<dbReference type="PANTHER" id="PTHR43098">
    <property type="entry name" value="L-ORNITHINE N(5)-MONOOXYGENASE-RELATED"/>
    <property type="match status" value="1"/>
</dbReference>
<dbReference type="RefSeq" id="WP_068106334.1">
    <property type="nucleotide sequence ID" value="NZ_CP015079.1"/>
</dbReference>
<evidence type="ECO:0000256" key="6">
    <source>
        <dbReference type="ARBA" id="ARBA00023002"/>
    </source>
</evidence>
<dbReference type="InterPro" id="IPR050775">
    <property type="entry name" value="FAD-binding_Monooxygenases"/>
</dbReference>
<sequence length="532" mass="59077">MTRFDVDVVVVGAGFAGLYSAYKARTEGWSVVGIEAAPEVGGTWFWNRYPGARCDVESLDYSYSFDEELQREWRWSERYATQPEILSYIKHVADRFDLRRHFRFETRVTQARFDDDASRWVVRTDAGQEYRARFLLLATGSLSAPKVPDIAGFEDFAGEVYMTSSWPQTDPDVSGKRVGVIGTGSSGIQVIPVLAAQAEHLTVFQRSPNFSVPAFNRELDDEEWEQALAAYPERRRTSWAGGAGSPHTSHPGDPLTMTDEERREVLEEFWQRGGVLFGKTFANQTIDPRINEFARQFAEERIREIVQDPAVADDLVPTDHPIGTKRICTDSGYFETFNRDDVTLVNLRKDPIDTITPWGIKTDQGSHELDVLVLATGFDAMTGALTRIDIEGPRGHRIADAWSGGPLTYLGMAIPGFPNMFSLSGAGSPSVLANMVLTGEQQVNWLVDLIHHCDEHGHTQVEARLDAAEAWGSHVDEVASKTLFVGANSWYMGANVEGKARGFMPYLGGFATYGALCDEARDEGYAGFVLGS</sequence>
<organism evidence="10 11">
    <name type="scientific">Nocardioides dokdonensis FR1436</name>
    <dbReference type="NCBI Taxonomy" id="1300347"/>
    <lineage>
        <taxon>Bacteria</taxon>
        <taxon>Bacillati</taxon>
        <taxon>Actinomycetota</taxon>
        <taxon>Actinomycetes</taxon>
        <taxon>Propionibacteriales</taxon>
        <taxon>Nocardioidaceae</taxon>
        <taxon>Nocardioides</taxon>
    </lineage>
</organism>
<dbReference type="OrthoDB" id="5168853at2"/>
<evidence type="ECO:0000256" key="2">
    <source>
        <dbReference type="ARBA" id="ARBA00010139"/>
    </source>
</evidence>
<evidence type="ECO:0000256" key="3">
    <source>
        <dbReference type="ARBA" id="ARBA00022630"/>
    </source>
</evidence>
<evidence type="ECO:0000313" key="10">
    <source>
        <dbReference type="EMBL" id="ANH37089.1"/>
    </source>
</evidence>
<dbReference type="Pfam" id="PF07992">
    <property type="entry name" value="Pyr_redox_2"/>
    <property type="match status" value="1"/>
</dbReference>
<comment type="cofactor">
    <cofactor evidence="1">
        <name>FAD</name>
        <dbReference type="ChEBI" id="CHEBI:57692"/>
    </cofactor>
</comment>
<feature type="domain" description="FAD/NAD(P)-binding" evidence="9">
    <location>
        <begin position="7"/>
        <end position="224"/>
    </location>
</feature>
<dbReference type="GO" id="GO:0033776">
    <property type="term" value="F:phenylacetone monooxygenase activity"/>
    <property type="evidence" value="ECO:0007669"/>
    <property type="project" value="UniProtKB-EC"/>
</dbReference>
<keyword evidence="11" id="KW-1185">Reference proteome</keyword>
<evidence type="ECO:0000313" key="11">
    <source>
        <dbReference type="Proteomes" id="UP000077868"/>
    </source>
</evidence>
<dbReference type="AlphaFoldDB" id="A0A1A9GFI0"/>
<dbReference type="Gene3D" id="3.50.50.60">
    <property type="entry name" value="FAD/NAD(P)-binding domain"/>
    <property type="match status" value="2"/>
</dbReference>
<evidence type="ECO:0000259" key="9">
    <source>
        <dbReference type="Pfam" id="PF07992"/>
    </source>
</evidence>
<dbReference type="EC" id="1.14.13.92" evidence="10"/>
<keyword evidence="5" id="KW-0521">NADP</keyword>
<reference evidence="10 11" key="1">
    <citation type="submission" date="2016-03" db="EMBL/GenBank/DDBJ databases">
        <title>Complete genome sequence of a soil Actinobacterium, Nocardioides dokdonensis FR1436.</title>
        <authorList>
            <person name="Kwon S.-K."/>
            <person name="Kim K."/>
            <person name="Kim J.F."/>
        </authorList>
    </citation>
    <scope>NUCLEOTIDE SEQUENCE [LARGE SCALE GENOMIC DNA]</scope>
    <source>
        <strain evidence="10 11">FR1436</strain>
    </source>
</reference>
<dbReference type="KEGG" id="ndk:I601_0637"/>
<keyword evidence="6 10" id="KW-0560">Oxidoreductase</keyword>
<dbReference type="Proteomes" id="UP000077868">
    <property type="component" value="Chromosome"/>
</dbReference>
<keyword evidence="7 10" id="KW-0503">Monooxygenase</keyword>
<proteinExistence type="inferred from homology"/>
<dbReference type="SUPFAM" id="SSF51905">
    <property type="entry name" value="FAD/NAD(P)-binding domain"/>
    <property type="match status" value="3"/>
</dbReference>
<evidence type="ECO:0000256" key="7">
    <source>
        <dbReference type="ARBA" id="ARBA00023033"/>
    </source>
</evidence>